<comment type="caution">
    <text evidence="9">The sequence shown here is derived from an EMBL/GenBank/DDBJ whole genome shotgun (WGS) entry which is preliminary data.</text>
</comment>
<comment type="caution">
    <text evidence="6">Lacks conserved residue(s) required for the propagation of feature annotation.</text>
</comment>
<comment type="similarity">
    <text evidence="6">Belongs to the RuvA family.</text>
</comment>
<gene>
    <name evidence="6" type="primary">ruvA</name>
    <name evidence="9" type="ORF">HMPREF9719_00009</name>
</gene>
<keyword evidence="3 6" id="KW-0238">DNA-binding</keyword>
<dbReference type="Pfam" id="PF01330">
    <property type="entry name" value="RuvA_N"/>
    <property type="match status" value="1"/>
</dbReference>
<dbReference type="GO" id="GO:0006310">
    <property type="term" value="P:DNA recombination"/>
    <property type="evidence" value="ECO:0007669"/>
    <property type="project" value="UniProtKB-UniRule"/>
</dbReference>
<comment type="function">
    <text evidence="6">The RuvA-RuvB-RuvC complex processes Holliday junction (HJ) DNA during genetic recombination and DNA repair, while the RuvA-RuvB complex plays an important role in the rescue of blocked DNA replication forks via replication fork reversal (RFR). RuvA specifically binds to HJ cruciform DNA, conferring on it an open structure. The RuvB hexamer acts as an ATP-dependent pump, pulling dsDNA into and through the RuvAB complex. HJ branch migration allows RuvC to scan DNA until it finds its consensus sequence, where it cleaves and resolves the cruciform DNA.</text>
</comment>
<keyword evidence="9" id="KW-0347">Helicase</keyword>
<dbReference type="GO" id="GO:0048476">
    <property type="term" value="C:Holliday junction resolvase complex"/>
    <property type="evidence" value="ECO:0007669"/>
    <property type="project" value="UniProtKB-UniRule"/>
</dbReference>
<feature type="domain" description="Helix-hairpin-helix DNA-binding motif class 1" evidence="8">
    <location>
        <begin position="107"/>
        <end position="126"/>
    </location>
</feature>
<dbReference type="InterPro" id="IPR013849">
    <property type="entry name" value="DNA_helicase_Holl-junc_RuvA_I"/>
</dbReference>
<organism evidence="9 10">
    <name type="scientific">Corynebacterium otitidis ATCC 51513</name>
    <dbReference type="NCBI Taxonomy" id="883169"/>
    <lineage>
        <taxon>Bacteria</taxon>
        <taxon>Bacillati</taxon>
        <taxon>Actinomycetota</taxon>
        <taxon>Actinomycetes</taxon>
        <taxon>Mycobacteriales</taxon>
        <taxon>Corynebacteriaceae</taxon>
        <taxon>Corynebacterium</taxon>
    </lineage>
</organism>
<dbReference type="GO" id="GO:0000400">
    <property type="term" value="F:four-way junction DNA binding"/>
    <property type="evidence" value="ECO:0007669"/>
    <property type="project" value="UniProtKB-UniRule"/>
</dbReference>
<dbReference type="InterPro" id="IPR012340">
    <property type="entry name" value="NA-bd_OB-fold"/>
</dbReference>
<dbReference type="Proteomes" id="UP000006078">
    <property type="component" value="Unassembled WGS sequence"/>
</dbReference>
<dbReference type="HAMAP" id="MF_00031">
    <property type="entry name" value="DNA_HJ_migration_RuvA"/>
    <property type="match status" value="1"/>
</dbReference>
<dbReference type="GO" id="GO:0009379">
    <property type="term" value="C:Holliday junction helicase complex"/>
    <property type="evidence" value="ECO:0007669"/>
    <property type="project" value="InterPro"/>
</dbReference>
<keyword evidence="1 6" id="KW-0963">Cytoplasm</keyword>
<evidence type="ECO:0000256" key="6">
    <source>
        <dbReference type="HAMAP-Rule" id="MF_00031"/>
    </source>
</evidence>
<comment type="domain">
    <text evidence="6">Has three domains with a flexible linker between the domains II and III and assumes an 'L' shape. Domain III is highly mobile and contacts RuvB.</text>
</comment>
<keyword evidence="2 6" id="KW-0227">DNA damage</keyword>
<dbReference type="RefSeq" id="WP_004599899.1">
    <property type="nucleotide sequence ID" value="NZ_JH815192.1"/>
</dbReference>
<keyword evidence="9" id="KW-0378">Hydrolase</keyword>
<dbReference type="GO" id="GO:0006281">
    <property type="term" value="P:DNA repair"/>
    <property type="evidence" value="ECO:0007669"/>
    <property type="project" value="UniProtKB-UniRule"/>
</dbReference>
<dbReference type="OrthoDB" id="5293449at2"/>
<evidence type="ECO:0000313" key="9">
    <source>
        <dbReference type="EMBL" id="EJZ83060.1"/>
    </source>
</evidence>
<feature type="compositionally biased region" description="Low complexity" evidence="7">
    <location>
        <begin position="142"/>
        <end position="155"/>
    </location>
</feature>
<proteinExistence type="inferred from homology"/>
<dbReference type="SUPFAM" id="SSF46929">
    <property type="entry name" value="DNA helicase RuvA subunit, C-terminal domain"/>
    <property type="match status" value="1"/>
</dbReference>
<dbReference type="SUPFAM" id="SSF50249">
    <property type="entry name" value="Nucleic acid-binding proteins"/>
    <property type="match status" value="1"/>
</dbReference>
<feature type="domain" description="Helix-hairpin-helix DNA-binding motif class 1" evidence="8">
    <location>
        <begin position="72"/>
        <end position="91"/>
    </location>
</feature>
<dbReference type="Pfam" id="PF14520">
    <property type="entry name" value="HHH_5"/>
    <property type="match status" value="1"/>
</dbReference>
<accession>K0Z6R4</accession>
<dbReference type="Pfam" id="PF07499">
    <property type="entry name" value="RuvA_C"/>
    <property type="match status" value="1"/>
</dbReference>
<dbReference type="InterPro" id="IPR010994">
    <property type="entry name" value="RuvA_2-like"/>
</dbReference>
<dbReference type="InterPro" id="IPR003583">
    <property type="entry name" value="Hlx-hairpin-Hlx_DNA-bd_motif"/>
</dbReference>
<evidence type="ECO:0000256" key="4">
    <source>
        <dbReference type="ARBA" id="ARBA00023172"/>
    </source>
</evidence>
<dbReference type="Gene3D" id="1.10.8.10">
    <property type="entry name" value="DNA helicase RuvA subunit, C-terminal domain"/>
    <property type="match status" value="1"/>
</dbReference>
<evidence type="ECO:0000256" key="5">
    <source>
        <dbReference type="ARBA" id="ARBA00023204"/>
    </source>
</evidence>
<dbReference type="SUPFAM" id="SSF47781">
    <property type="entry name" value="RuvA domain 2-like"/>
    <property type="match status" value="1"/>
</dbReference>
<dbReference type="GO" id="GO:0009378">
    <property type="term" value="F:four-way junction helicase activity"/>
    <property type="evidence" value="ECO:0007669"/>
    <property type="project" value="InterPro"/>
</dbReference>
<dbReference type="STRING" id="29321.AAV33_05715"/>
<evidence type="ECO:0000313" key="10">
    <source>
        <dbReference type="Proteomes" id="UP000006078"/>
    </source>
</evidence>
<dbReference type="InterPro" id="IPR011114">
    <property type="entry name" value="RuvA_C"/>
</dbReference>
<comment type="subcellular location">
    <subcellularLocation>
        <location evidence="6">Cytoplasm</location>
    </subcellularLocation>
</comment>
<evidence type="ECO:0000256" key="3">
    <source>
        <dbReference type="ARBA" id="ARBA00023125"/>
    </source>
</evidence>
<protein>
    <recommendedName>
        <fullName evidence="6">Holliday junction branch migration complex subunit RuvA</fullName>
    </recommendedName>
</protein>
<keyword evidence="10" id="KW-1185">Reference proteome</keyword>
<keyword evidence="4 6" id="KW-0233">DNA recombination</keyword>
<dbReference type="Gene3D" id="2.40.50.140">
    <property type="entry name" value="Nucleic acid-binding proteins"/>
    <property type="match status" value="1"/>
</dbReference>
<dbReference type="GO" id="GO:0005737">
    <property type="term" value="C:cytoplasm"/>
    <property type="evidence" value="ECO:0007669"/>
    <property type="project" value="UniProtKB-SubCell"/>
</dbReference>
<dbReference type="EMBL" id="AHAE01000001">
    <property type="protein sequence ID" value="EJZ83060.1"/>
    <property type="molecule type" value="Genomic_DNA"/>
</dbReference>
<reference evidence="9 10" key="1">
    <citation type="submission" date="2012-08" db="EMBL/GenBank/DDBJ databases">
        <title>The Genome Sequence of Turicella otitidis ATCC 51513.</title>
        <authorList>
            <consortium name="The Broad Institute Genome Sequencing Platform"/>
            <person name="Earl A."/>
            <person name="Ward D."/>
            <person name="Feldgarden M."/>
            <person name="Gevers D."/>
            <person name="Huys G."/>
            <person name="Walker B."/>
            <person name="Young S.K."/>
            <person name="Zeng Q."/>
            <person name="Gargeya S."/>
            <person name="Fitzgerald M."/>
            <person name="Haas B."/>
            <person name="Abouelleil A."/>
            <person name="Alvarado L."/>
            <person name="Arachchi H.M."/>
            <person name="Berlin A.M."/>
            <person name="Chapman S.B."/>
            <person name="Goldberg J."/>
            <person name="Griggs A."/>
            <person name="Gujja S."/>
            <person name="Hansen M."/>
            <person name="Howarth C."/>
            <person name="Imamovic A."/>
            <person name="Larimer J."/>
            <person name="McCowen C."/>
            <person name="Montmayeur A."/>
            <person name="Murphy C."/>
            <person name="Neiman D."/>
            <person name="Pearson M."/>
            <person name="Priest M."/>
            <person name="Roberts A."/>
            <person name="Saif S."/>
            <person name="Shea T."/>
            <person name="Sisk P."/>
            <person name="Sykes S."/>
            <person name="Wortman J."/>
            <person name="Nusbaum C."/>
            <person name="Birren B."/>
        </authorList>
    </citation>
    <scope>NUCLEOTIDE SEQUENCE [LARGE SCALE GENOMIC DNA]</scope>
    <source>
        <strain evidence="9 10">ATCC 51513</strain>
    </source>
</reference>
<keyword evidence="9" id="KW-0547">Nucleotide-binding</keyword>
<dbReference type="SMART" id="SM00278">
    <property type="entry name" value="HhH1"/>
    <property type="match status" value="3"/>
</dbReference>
<feature type="domain" description="Helix-hairpin-helix DNA-binding motif class 1" evidence="8">
    <location>
        <begin position="157"/>
        <end position="176"/>
    </location>
</feature>
<evidence type="ECO:0000256" key="7">
    <source>
        <dbReference type="SAM" id="MobiDB-lite"/>
    </source>
</evidence>
<dbReference type="NCBIfam" id="TIGR00084">
    <property type="entry name" value="ruvA"/>
    <property type="match status" value="1"/>
</dbReference>
<keyword evidence="9" id="KW-0067">ATP-binding</keyword>
<comment type="subunit">
    <text evidence="6">Homotetramer. Forms an RuvA(8)-RuvB(12)-Holliday junction (HJ) complex. HJ DNA is sandwiched between 2 RuvA tetramers; dsDNA enters through RuvA and exits via RuvB. An RuvB hexamer assembles on each DNA strand where it exits the tetramer. Each RuvB hexamer is contacted by two RuvA subunits (via domain III) on 2 adjacent RuvB subunits; this complex drives branch migration. In the full resolvosome a probable DNA-RuvA(4)-RuvB(12)-RuvC(2) complex forms which resolves the HJ.</text>
</comment>
<evidence type="ECO:0000256" key="1">
    <source>
        <dbReference type="ARBA" id="ARBA00022490"/>
    </source>
</evidence>
<dbReference type="GO" id="GO:0005524">
    <property type="term" value="F:ATP binding"/>
    <property type="evidence" value="ECO:0007669"/>
    <property type="project" value="InterPro"/>
</dbReference>
<dbReference type="InterPro" id="IPR036267">
    <property type="entry name" value="RuvA_C_sf"/>
</dbReference>
<feature type="region of interest" description="Domain III" evidence="6">
    <location>
        <begin position="156"/>
        <end position="203"/>
    </location>
</feature>
<name>K0Z6R4_9CORY</name>
<keyword evidence="5 6" id="KW-0234">DNA repair</keyword>
<dbReference type="eggNOG" id="COG0632">
    <property type="taxonomic scope" value="Bacteria"/>
</dbReference>
<evidence type="ECO:0000259" key="8">
    <source>
        <dbReference type="SMART" id="SM00278"/>
    </source>
</evidence>
<evidence type="ECO:0000256" key="2">
    <source>
        <dbReference type="ARBA" id="ARBA00022763"/>
    </source>
</evidence>
<dbReference type="HOGENOM" id="CLU_087936_2_1_11"/>
<dbReference type="PATRIC" id="fig|883169.3.peg.9"/>
<feature type="region of interest" description="Disordered" evidence="7">
    <location>
        <begin position="133"/>
        <end position="155"/>
    </location>
</feature>
<sequence>MIASLSGTVVDLGINGAVIECAGVGYAVAATPATLATLRRGESARLLTTLVLRENSVTLYGFADPESRELFDTLQGVSGVGPKVALAVESVFSPEELAAAIGAGDAKSIQRVPGVGKRMAERMIVELKDKLPAPTFAEPDGEAPAQAAGEPAGAAGPVAEALEGLGFTSAAAAKAARAAAEANPDADVPAVLRAALRSLGPGA</sequence>
<dbReference type="InterPro" id="IPR000085">
    <property type="entry name" value="RuvA"/>
</dbReference>
<dbReference type="AlphaFoldDB" id="K0Z6R4"/>
<dbReference type="Gene3D" id="1.10.150.20">
    <property type="entry name" value="5' to 3' exonuclease, C-terminal subdomain"/>
    <property type="match status" value="1"/>
</dbReference>